<proteinExistence type="predicted"/>
<evidence type="ECO:0000313" key="1">
    <source>
        <dbReference type="EMBL" id="KZV41441.1"/>
    </source>
</evidence>
<keyword evidence="2" id="KW-1185">Reference proteome</keyword>
<dbReference type="Proteomes" id="UP000250235">
    <property type="component" value="Unassembled WGS sequence"/>
</dbReference>
<accession>A0A2Z7C680</accession>
<gene>
    <name evidence="1" type="ORF">F511_10054</name>
</gene>
<dbReference type="EMBL" id="KQ999462">
    <property type="protein sequence ID" value="KZV41441.1"/>
    <property type="molecule type" value="Genomic_DNA"/>
</dbReference>
<organism evidence="1 2">
    <name type="scientific">Dorcoceras hygrometricum</name>
    <dbReference type="NCBI Taxonomy" id="472368"/>
    <lineage>
        <taxon>Eukaryota</taxon>
        <taxon>Viridiplantae</taxon>
        <taxon>Streptophyta</taxon>
        <taxon>Embryophyta</taxon>
        <taxon>Tracheophyta</taxon>
        <taxon>Spermatophyta</taxon>
        <taxon>Magnoliopsida</taxon>
        <taxon>eudicotyledons</taxon>
        <taxon>Gunneridae</taxon>
        <taxon>Pentapetalae</taxon>
        <taxon>asterids</taxon>
        <taxon>lamiids</taxon>
        <taxon>Lamiales</taxon>
        <taxon>Gesneriaceae</taxon>
        <taxon>Didymocarpoideae</taxon>
        <taxon>Trichosporeae</taxon>
        <taxon>Loxocarpinae</taxon>
        <taxon>Dorcoceras</taxon>
    </lineage>
</organism>
<sequence length="427" mass="48698">MVTPGSRQGRGYAVQICILLKNVPNLDLGDSKEFPPLKILTARTIGRYISINDKISVEDLEDVGDVSRVNKTPTSLPPTVTTDVSASFAEFRASNSRLISNQTRDYRRLGDSHAEVLSKIEHLEKAFLNSLSEQDQAFRGMIKNIRQEAHNDADVFSMKLEAARTQNVILRTELADVRYDSFEYTISNKITKGEGTILTERNFRHKERTDSKAIICLNWKESMVAIGSYKCLELRRQCQSYFGRLYAVYRGRYTKFAQIWIYDILALTKRRLPFGGAGYTVIESVTNWLLKQFEKFKVFVNSSCVCVLSFGVARSSPRERLDDWVFTVSRSSLEVSWYGLKYGFGLEDQLRAILDHPFLIFFSKLPIDIFPKPKTLFTHPYMIRLPEFGRSTLSGDTTFGNPSSRPKFLYQFGAGRKPDGGDRIEVS</sequence>
<reference evidence="1 2" key="1">
    <citation type="journal article" date="2015" name="Proc. Natl. Acad. Sci. U.S.A.">
        <title>The resurrection genome of Boea hygrometrica: A blueprint for survival of dehydration.</title>
        <authorList>
            <person name="Xiao L."/>
            <person name="Yang G."/>
            <person name="Zhang L."/>
            <person name="Yang X."/>
            <person name="Zhao S."/>
            <person name="Ji Z."/>
            <person name="Zhou Q."/>
            <person name="Hu M."/>
            <person name="Wang Y."/>
            <person name="Chen M."/>
            <person name="Xu Y."/>
            <person name="Jin H."/>
            <person name="Xiao X."/>
            <person name="Hu G."/>
            <person name="Bao F."/>
            <person name="Hu Y."/>
            <person name="Wan P."/>
            <person name="Li L."/>
            <person name="Deng X."/>
            <person name="Kuang T."/>
            <person name="Xiang C."/>
            <person name="Zhu J.K."/>
            <person name="Oliver M.J."/>
            <person name="He Y."/>
        </authorList>
    </citation>
    <scope>NUCLEOTIDE SEQUENCE [LARGE SCALE GENOMIC DNA]</scope>
    <source>
        <strain evidence="2">cv. XS01</strain>
    </source>
</reference>
<dbReference type="AlphaFoldDB" id="A0A2Z7C680"/>
<evidence type="ECO:0000313" key="2">
    <source>
        <dbReference type="Proteomes" id="UP000250235"/>
    </source>
</evidence>
<protein>
    <submittedName>
        <fullName evidence="1">Uncharacterized protein</fullName>
    </submittedName>
</protein>
<name>A0A2Z7C680_9LAMI</name>